<dbReference type="RefSeq" id="XP_009838319.1">
    <property type="nucleotide sequence ID" value="XM_009840017.1"/>
</dbReference>
<accession>W4FZ33</accession>
<dbReference type="EMBL" id="KI913155">
    <property type="protein sequence ID" value="ETV72251.1"/>
    <property type="molecule type" value="Genomic_DNA"/>
</dbReference>
<name>W4FZ33_APHAT</name>
<dbReference type="GeneID" id="20814712"/>
<reference evidence="1" key="1">
    <citation type="submission" date="2013-12" db="EMBL/GenBank/DDBJ databases">
        <title>The Genome Sequence of Aphanomyces astaci APO3.</title>
        <authorList>
            <consortium name="The Broad Institute Genomics Platform"/>
            <person name="Russ C."/>
            <person name="Tyler B."/>
            <person name="van West P."/>
            <person name="Dieguez-Uribeondo J."/>
            <person name="Young S.K."/>
            <person name="Zeng Q."/>
            <person name="Gargeya S."/>
            <person name="Fitzgerald M."/>
            <person name="Abouelleil A."/>
            <person name="Alvarado L."/>
            <person name="Chapman S.B."/>
            <person name="Gainer-Dewar J."/>
            <person name="Goldberg J."/>
            <person name="Griggs A."/>
            <person name="Gujja S."/>
            <person name="Hansen M."/>
            <person name="Howarth C."/>
            <person name="Imamovic A."/>
            <person name="Ireland A."/>
            <person name="Larimer J."/>
            <person name="McCowan C."/>
            <person name="Murphy C."/>
            <person name="Pearson M."/>
            <person name="Poon T.W."/>
            <person name="Priest M."/>
            <person name="Roberts A."/>
            <person name="Saif S."/>
            <person name="Shea T."/>
            <person name="Sykes S."/>
            <person name="Wortman J."/>
            <person name="Nusbaum C."/>
            <person name="Birren B."/>
        </authorList>
    </citation>
    <scope>NUCLEOTIDE SEQUENCE [LARGE SCALE GENOMIC DNA]</scope>
    <source>
        <strain evidence="1">APO3</strain>
    </source>
</reference>
<dbReference type="AlphaFoldDB" id="W4FZ33"/>
<dbReference type="OrthoDB" id="60666at2759"/>
<proteinExistence type="predicted"/>
<dbReference type="VEuPathDB" id="FungiDB:H257_12716"/>
<protein>
    <submittedName>
        <fullName evidence="1">Uncharacterized protein</fullName>
    </submittedName>
</protein>
<organism evidence="1">
    <name type="scientific">Aphanomyces astaci</name>
    <name type="common">Crayfish plague agent</name>
    <dbReference type="NCBI Taxonomy" id="112090"/>
    <lineage>
        <taxon>Eukaryota</taxon>
        <taxon>Sar</taxon>
        <taxon>Stramenopiles</taxon>
        <taxon>Oomycota</taxon>
        <taxon>Saprolegniomycetes</taxon>
        <taxon>Saprolegniales</taxon>
        <taxon>Verrucalvaceae</taxon>
        <taxon>Aphanomyces</taxon>
    </lineage>
</organism>
<gene>
    <name evidence="1" type="ORF">H257_12716</name>
</gene>
<evidence type="ECO:0000313" key="1">
    <source>
        <dbReference type="EMBL" id="ETV72251.1"/>
    </source>
</evidence>
<sequence>MPSNTGATHAHTDAILMIVDKTLARRRYFREKQREHRRKVYADEAFVKAQYEHLQSVLDGLQAGRPSSVAPREASDGPLSWHSVATVFKREAHRVLKDRQSLVTQTQAYQSLMHAMQRFVMLNIPPPMSRSNDAWHSATLMADPRARNLGKEWLTQQMYHNIHEPFALLPAVRNEDEFVQYDFQASDEHDDSFTWMQRVQFTWPGTMQMFRRVVETNMQAVVQEMTSNTRLFHTITPKGAFVNTLQGHFVEANRFIVVERQVEHDETYVCHPLQLQRHDMSWTEVRQVSPTHILVRSVDRVSHIFRPATGFLSVDELAALVDIDLKGMEDDQKDALVRREVIRRSYAGYLSWRQRFMDLMHQRATN</sequence>